<organism evidence="1 2">
    <name type="scientific">Panicum miliaceum</name>
    <name type="common">Proso millet</name>
    <name type="synonym">Broomcorn millet</name>
    <dbReference type="NCBI Taxonomy" id="4540"/>
    <lineage>
        <taxon>Eukaryota</taxon>
        <taxon>Viridiplantae</taxon>
        <taxon>Streptophyta</taxon>
        <taxon>Embryophyta</taxon>
        <taxon>Tracheophyta</taxon>
        <taxon>Spermatophyta</taxon>
        <taxon>Magnoliopsida</taxon>
        <taxon>Liliopsida</taxon>
        <taxon>Poales</taxon>
        <taxon>Poaceae</taxon>
        <taxon>PACMAD clade</taxon>
        <taxon>Panicoideae</taxon>
        <taxon>Panicodae</taxon>
        <taxon>Paniceae</taxon>
        <taxon>Panicinae</taxon>
        <taxon>Panicum</taxon>
        <taxon>Panicum sect. Panicum</taxon>
    </lineage>
</organism>
<dbReference type="AlphaFoldDB" id="A0A3L6R1X1"/>
<evidence type="ECO:0000313" key="2">
    <source>
        <dbReference type="Proteomes" id="UP000275267"/>
    </source>
</evidence>
<evidence type="ECO:0000313" key="1">
    <source>
        <dbReference type="EMBL" id="RLM93469.1"/>
    </source>
</evidence>
<name>A0A3L6R1X1_PANMI</name>
<proteinExistence type="predicted"/>
<sequence length="142" mass="15899">MSQASSSSAWRARWAPARVSRGPPPVLLGAPAPLEVVPQPVMDDVTGMPLIFCPSCKDLRLVAFTCKWTENRGRRFFKCPRYDELGAKRRRIYMFQDKYELFLRTKGYLEYAGSELAMDGGPEAMDAVSGLVMEEIEQGGFA</sequence>
<accession>A0A3L6R1X1</accession>
<protein>
    <recommendedName>
        <fullName evidence="3">Zinc finger GRF-type domain-containing protein</fullName>
    </recommendedName>
</protein>
<dbReference type="OrthoDB" id="681879at2759"/>
<keyword evidence="2" id="KW-1185">Reference proteome</keyword>
<comment type="caution">
    <text evidence="1">The sequence shown here is derived from an EMBL/GenBank/DDBJ whole genome shotgun (WGS) entry which is preliminary data.</text>
</comment>
<dbReference type="Proteomes" id="UP000275267">
    <property type="component" value="Unassembled WGS sequence"/>
</dbReference>
<dbReference type="EMBL" id="PQIB02000010">
    <property type="protein sequence ID" value="RLM93469.1"/>
    <property type="molecule type" value="Genomic_DNA"/>
</dbReference>
<gene>
    <name evidence="1" type="ORF">C2845_PM08G13690</name>
</gene>
<evidence type="ECO:0008006" key="3">
    <source>
        <dbReference type="Google" id="ProtNLM"/>
    </source>
</evidence>
<reference evidence="2" key="1">
    <citation type="journal article" date="2019" name="Nat. Commun.">
        <title>The genome of broomcorn millet.</title>
        <authorList>
            <person name="Zou C."/>
            <person name="Miki D."/>
            <person name="Li D."/>
            <person name="Tang Q."/>
            <person name="Xiao L."/>
            <person name="Rajput S."/>
            <person name="Deng P."/>
            <person name="Jia W."/>
            <person name="Huang R."/>
            <person name="Zhang M."/>
            <person name="Sun Y."/>
            <person name="Hu J."/>
            <person name="Fu X."/>
            <person name="Schnable P.S."/>
            <person name="Li F."/>
            <person name="Zhang H."/>
            <person name="Feng B."/>
            <person name="Zhu X."/>
            <person name="Liu R."/>
            <person name="Schnable J.C."/>
            <person name="Zhu J.-K."/>
            <person name="Zhang H."/>
        </authorList>
    </citation>
    <scope>NUCLEOTIDE SEQUENCE [LARGE SCALE GENOMIC DNA]</scope>
</reference>